<gene>
    <name evidence="7" type="ORF">S03H2_13984</name>
</gene>
<accession>X1G8L0</accession>
<evidence type="ECO:0008006" key="8">
    <source>
        <dbReference type="Google" id="ProtNLM"/>
    </source>
</evidence>
<feature type="transmembrane region" description="Helical" evidence="6">
    <location>
        <begin position="18"/>
        <end position="36"/>
    </location>
</feature>
<dbReference type="EMBL" id="BARU01007091">
    <property type="protein sequence ID" value="GAH41155.1"/>
    <property type="molecule type" value="Genomic_DNA"/>
</dbReference>
<organism evidence="7">
    <name type="scientific">marine sediment metagenome</name>
    <dbReference type="NCBI Taxonomy" id="412755"/>
    <lineage>
        <taxon>unclassified sequences</taxon>
        <taxon>metagenomes</taxon>
        <taxon>ecological metagenomes</taxon>
    </lineage>
</organism>
<comment type="caution">
    <text evidence="7">The sequence shown here is derived from an EMBL/GenBank/DDBJ whole genome shotgun (WGS) entry which is preliminary data.</text>
</comment>
<proteinExistence type="predicted"/>
<evidence type="ECO:0000256" key="5">
    <source>
        <dbReference type="ARBA" id="ARBA00023136"/>
    </source>
</evidence>
<feature type="non-terminal residue" evidence="7">
    <location>
        <position position="95"/>
    </location>
</feature>
<dbReference type="GO" id="GO:0005886">
    <property type="term" value="C:plasma membrane"/>
    <property type="evidence" value="ECO:0007669"/>
    <property type="project" value="TreeGrafter"/>
</dbReference>
<evidence type="ECO:0000313" key="7">
    <source>
        <dbReference type="EMBL" id="GAH41155.1"/>
    </source>
</evidence>
<dbReference type="GO" id="GO:0015366">
    <property type="term" value="F:malate:proton symporter activity"/>
    <property type="evidence" value="ECO:0007669"/>
    <property type="project" value="TreeGrafter"/>
</dbReference>
<dbReference type="Pfam" id="PF00375">
    <property type="entry name" value="SDF"/>
    <property type="match status" value="1"/>
</dbReference>
<comment type="subcellular location">
    <subcellularLocation>
        <location evidence="1">Membrane</location>
        <topology evidence="1">Multi-pass membrane protein</topology>
    </subcellularLocation>
</comment>
<dbReference type="GO" id="GO:0070778">
    <property type="term" value="P:L-aspartate transmembrane transport"/>
    <property type="evidence" value="ECO:0007669"/>
    <property type="project" value="TreeGrafter"/>
</dbReference>
<evidence type="ECO:0000256" key="6">
    <source>
        <dbReference type="SAM" id="Phobius"/>
    </source>
</evidence>
<evidence type="ECO:0000256" key="2">
    <source>
        <dbReference type="ARBA" id="ARBA00022448"/>
    </source>
</evidence>
<dbReference type="PANTHER" id="PTHR42865">
    <property type="entry name" value="PROTON/GLUTAMATE-ASPARTATE SYMPORTER"/>
    <property type="match status" value="1"/>
</dbReference>
<keyword evidence="5 6" id="KW-0472">Membrane</keyword>
<dbReference type="AlphaFoldDB" id="X1G8L0"/>
<protein>
    <recommendedName>
        <fullName evidence="8">Cation:dicarboxylase symporter family transporter</fullName>
    </recommendedName>
</protein>
<dbReference type="GO" id="GO:0015138">
    <property type="term" value="F:fumarate transmembrane transporter activity"/>
    <property type="evidence" value="ECO:0007669"/>
    <property type="project" value="TreeGrafter"/>
</dbReference>
<evidence type="ECO:0000256" key="1">
    <source>
        <dbReference type="ARBA" id="ARBA00004141"/>
    </source>
</evidence>
<dbReference type="InterPro" id="IPR001991">
    <property type="entry name" value="Na-dicarboxylate_symporter"/>
</dbReference>
<dbReference type="InterPro" id="IPR036458">
    <property type="entry name" value="Na:dicarbo_symporter_sf"/>
</dbReference>
<dbReference type="SUPFAM" id="SSF118215">
    <property type="entry name" value="Proton glutamate symport protein"/>
    <property type="match status" value="1"/>
</dbReference>
<name>X1G8L0_9ZZZZ</name>
<dbReference type="PANTHER" id="PTHR42865:SF1">
    <property type="entry name" value="AEROBIC C4-DICARBOXYLATE TRANSPORT PROTEIN"/>
    <property type="match status" value="1"/>
</dbReference>
<dbReference type="Gene3D" id="1.10.3860.10">
    <property type="entry name" value="Sodium:dicarboxylate symporter"/>
    <property type="match status" value="1"/>
</dbReference>
<reference evidence="7" key="1">
    <citation type="journal article" date="2014" name="Front. Microbiol.">
        <title>High frequency of phylogenetically diverse reductive dehalogenase-homologous genes in deep subseafloor sedimentary metagenomes.</title>
        <authorList>
            <person name="Kawai M."/>
            <person name="Futagami T."/>
            <person name="Toyoda A."/>
            <person name="Takaki Y."/>
            <person name="Nishi S."/>
            <person name="Hori S."/>
            <person name="Arai W."/>
            <person name="Tsubouchi T."/>
            <person name="Morono Y."/>
            <person name="Uchiyama I."/>
            <person name="Ito T."/>
            <person name="Fujiyama A."/>
            <person name="Inagaki F."/>
            <person name="Takami H."/>
        </authorList>
    </citation>
    <scope>NUCLEOTIDE SEQUENCE</scope>
    <source>
        <strain evidence="7">Expedition CK06-06</strain>
    </source>
</reference>
<evidence type="ECO:0000256" key="3">
    <source>
        <dbReference type="ARBA" id="ARBA00022692"/>
    </source>
</evidence>
<evidence type="ECO:0000256" key="4">
    <source>
        <dbReference type="ARBA" id="ARBA00022989"/>
    </source>
</evidence>
<dbReference type="GO" id="GO:0015141">
    <property type="term" value="F:succinate transmembrane transporter activity"/>
    <property type="evidence" value="ECO:0007669"/>
    <property type="project" value="TreeGrafter"/>
</dbReference>
<feature type="transmembrane region" description="Helical" evidence="6">
    <location>
        <begin position="56"/>
        <end position="76"/>
    </location>
</feature>
<keyword evidence="2" id="KW-0813">Transport</keyword>
<keyword evidence="4 6" id="KW-1133">Transmembrane helix</keyword>
<keyword evidence="3 6" id="KW-0812">Transmembrane</keyword>
<sequence length="95" mass="10380">MTSSPKASVRAARPWYKILYVQVLIAIALGIVVGWLAPQVATNDWIKALGDGFIKLIKMVIAPIIFCTVVSGISHIQDARKVGRVGVKALIYFEI</sequence>